<evidence type="ECO:0000313" key="2">
    <source>
        <dbReference type="Proteomes" id="UP000605970"/>
    </source>
</evidence>
<dbReference type="EMBL" id="JABEBT010000072">
    <property type="protein sequence ID" value="KAF7633660.1"/>
    <property type="molecule type" value="Genomic_DNA"/>
</dbReference>
<dbReference type="PANTHER" id="PTHR46671:SF7">
    <property type="entry name" value="CORE-2_I-BRANCHING ENZYME"/>
    <property type="match status" value="1"/>
</dbReference>
<dbReference type="OrthoDB" id="2019572at2759"/>
<dbReference type="AlphaFoldDB" id="A0A8S9ZK32"/>
<organism evidence="1 2">
    <name type="scientific">Meloidogyne graminicola</name>
    <dbReference type="NCBI Taxonomy" id="189291"/>
    <lineage>
        <taxon>Eukaryota</taxon>
        <taxon>Metazoa</taxon>
        <taxon>Ecdysozoa</taxon>
        <taxon>Nematoda</taxon>
        <taxon>Chromadorea</taxon>
        <taxon>Rhabditida</taxon>
        <taxon>Tylenchina</taxon>
        <taxon>Tylenchomorpha</taxon>
        <taxon>Tylenchoidea</taxon>
        <taxon>Meloidogynidae</taxon>
        <taxon>Meloidogyninae</taxon>
        <taxon>Meloidogyne</taxon>
    </lineage>
</organism>
<keyword evidence="2" id="KW-1185">Reference proteome</keyword>
<comment type="caution">
    <text evidence="1">The sequence shown here is derived from an EMBL/GenBank/DDBJ whole genome shotgun (WGS) entry which is preliminary data.</text>
</comment>
<gene>
    <name evidence="1" type="ORF">Mgra_00006968</name>
</gene>
<dbReference type="PANTHER" id="PTHR46671">
    <property type="entry name" value="PROTEIN CBG11221"/>
    <property type="match status" value="1"/>
</dbReference>
<evidence type="ECO:0000313" key="1">
    <source>
        <dbReference type="EMBL" id="KAF7633660.1"/>
    </source>
</evidence>
<accession>A0A8S9ZK32</accession>
<proteinExistence type="predicted"/>
<name>A0A8S9ZK32_9BILA</name>
<sequence length="152" mass="18385">MLDQLDKGDYASDEFFFQTLLASNNLNSPNTFPYKCVKQNDVPHITRFTIWYNTQKCYSNNRRHNMCIFGLEDLWHYAFNSKYLFLNKMMPEIDFGAIICWHEEMRRRTLIEKGINRINATIYQNLPQTRFHQKWKRTLGKVNIKEFKCEIK</sequence>
<dbReference type="Proteomes" id="UP000605970">
    <property type="component" value="Unassembled WGS sequence"/>
</dbReference>
<reference evidence="1" key="1">
    <citation type="journal article" date="2020" name="Ecol. Evol.">
        <title>Genome structure and content of the rice root-knot nematode (Meloidogyne graminicola).</title>
        <authorList>
            <person name="Phan N.T."/>
            <person name="Danchin E.G.J."/>
            <person name="Klopp C."/>
            <person name="Perfus-Barbeoch L."/>
            <person name="Kozlowski D.K."/>
            <person name="Koutsovoulos G.D."/>
            <person name="Lopez-Roques C."/>
            <person name="Bouchez O."/>
            <person name="Zahm M."/>
            <person name="Besnard G."/>
            <person name="Bellafiore S."/>
        </authorList>
    </citation>
    <scope>NUCLEOTIDE SEQUENCE</scope>
    <source>
        <strain evidence="1">VN-18</strain>
    </source>
</reference>
<protein>
    <submittedName>
        <fullName evidence="1">Uncharacterized protein</fullName>
    </submittedName>
</protein>